<feature type="region of interest" description="Disordered" evidence="1">
    <location>
        <begin position="1"/>
        <end position="21"/>
    </location>
</feature>
<accession>A0ABY3SK26</accession>
<name>A0ABY3SK26_9BACL</name>
<dbReference type="InterPro" id="IPR006311">
    <property type="entry name" value="TAT_signal"/>
</dbReference>
<dbReference type="Gene3D" id="2.160.20.10">
    <property type="entry name" value="Single-stranded right-handed beta-helix, Pectin lyase-like"/>
    <property type="match status" value="2"/>
</dbReference>
<gene>
    <name evidence="3" type="ORF">L0M14_28065</name>
</gene>
<sequence length="448" mass="48052">MNPLSTPHDLPQESATSSSSMSRRKLLSALGASGLAIAAGGLFSTSVAQAAASSTPIYNVKDYGVYGNSRPDQDDAPAIQNVLDTAALNGGIVYFPPGMYFIQSSLRVGSNVILLGAGKNTILKSFMNKFGLLNLSAVSNVQIHRMAFQGMGSFSASYVPLIENGISLTKAADIYISECYFSQIENGIKSVDSSRVTISSCIFDSILGALDYAYLGFGIWCNNADSHRIEYNDFNQLFQACISLNNGTKNSVVAHNRMSRCFTIAIDISAQPSEDPCKQNIISENIIEEFINSSGKTGYTLGIRLKGNCISNQVTRNMISDIDDGAIRIESKGSKQKERPHFNTIEQNTIQTIRKSGIVVLNSYANRVHANNIRDCKGNGILLYSEGKDTGSSCSNNHITANSLVNCSSAPIRISDANCKATIQYGNIGSGNGDTIIDKGTDTITTSL</sequence>
<evidence type="ECO:0000313" key="4">
    <source>
        <dbReference type="Proteomes" id="UP001649230"/>
    </source>
</evidence>
<dbReference type="RefSeq" id="WP_235119671.1">
    <property type="nucleotide sequence ID" value="NZ_CP090978.1"/>
</dbReference>
<evidence type="ECO:0000313" key="3">
    <source>
        <dbReference type="EMBL" id="UJF33327.1"/>
    </source>
</evidence>
<dbReference type="InterPro" id="IPR006626">
    <property type="entry name" value="PbH1"/>
</dbReference>
<organism evidence="3 4">
    <name type="scientific">Paenibacillus hexagrammi</name>
    <dbReference type="NCBI Taxonomy" id="2908839"/>
    <lineage>
        <taxon>Bacteria</taxon>
        <taxon>Bacillati</taxon>
        <taxon>Bacillota</taxon>
        <taxon>Bacilli</taxon>
        <taxon>Bacillales</taxon>
        <taxon>Paenibacillaceae</taxon>
        <taxon>Paenibacillus</taxon>
    </lineage>
</organism>
<dbReference type="Pfam" id="PF12708">
    <property type="entry name" value="Pect-lyase_RHGA_epim"/>
    <property type="match status" value="1"/>
</dbReference>
<dbReference type="InterPro" id="IPR011050">
    <property type="entry name" value="Pectin_lyase_fold/virulence"/>
</dbReference>
<dbReference type="EMBL" id="CP090978">
    <property type="protein sequence ID" value="UJF33327.1"/>
    <property type="molecule type" value="Genomic_DNA"/>
</dbReference>
<proteinExistence type="predicted"/>
<dbReference type="InterPro" id="IPR024535">
    <property type="entry name" value="RHGA/B-epi-like_pectate_lyase"/>
</dbReference>
<reference evidence="3 4" key="1">
    <citation type="journal article" date="2024" name="Int. J. Syst. Evol. Microbiol.">
        <title>Paenibacillus hexagrammi sp. nov., a novel bacterium isolated from the gut content of Hexagrammos agrammus.</title>
        <authorList>
            <person name="Jung H.K."/>
            <person name="Kim D.G."/>
            <person name="Zin H."/>
            <person name="Park J."/>
            <person name="Jung H."/>
            <person name="Kim Y.O."/>
            <person name="Kong H.J."/>
            <person name="Kim J.W."/>
            <person name="Kim Y.S."/>
        </authorList>
    </citation>
    <scope>NUCLEOTIDE SEQUENCE [LARGE SCALE GENOMIC DNA]</scope>
    <source>
        <strain evidence="3 4">YPD9-1</strain>
    </source>
</reference>
<evidence type="ECO:0000256" key="1">
    <source>
        <dbReference type="SAM" id="MobiDB-lite"/>
    </source>
</evidence>
<dbReference type="SUPFAM" id="SSF51126">
    <property type="entry name" value="Pectin lyase-like"/>
    <property type="match status" value="1"/>
</dbReference>
<dbReference type="Proteomes" id="UP001649230">
    <property type="component" value="Chromosome"/>
</dbReference>
<dbReference type="SMART" id="SM00710">
    <property type="entry name" value="PbH1"/>
    <property type="match status" value="8"/>
</dbReference>
<dbReference type="PROSITE" id="PS51318">
    <property type="entry name" value="TAT"/>
    <property type="match status" value="1"/>
</dbReference>
<evidence type="ECO:0000259" key="2">
    <source>
        <dbReference type="Pfam" id="PF12708"/>
    </source>
</evidence>
<protein>
    <submittedName>
        <fullName evidence="3">Right-handed parallel beta-helix repeat-containing protein</fullName>
    </submittedName>
</protein>
<dbReference type="InterPro" id="IPR012334">
    <property type="entry name" value="Pectin_lyas_fold"/>
</dbReference>
<keyword evidence="4" id="KW-1185">Reference proteome</keyword>
<feature type="domain" description="Rhamnogalacturonase A/B/Epimerase-like pectate lyase" evidence="2">
    <location>
        <begin position="58"/>
        <end position="260"/>
    </location>
</feature>